<dbReference type="STRING" id="1810919.A0A3D8T3V4"/>
<feature type="compositionally biased region" description="Low complexity" evidence="1">
    <location>
        <begin position="88"/>
        <end position="99"/>
    </location>
</feature>
<evidence type="ECO:0000313" key="2">
    <source>
        <dbReference type="EMBL" id="RDW93237.1"/>
    </source>
</evidence>
<evidence type="ECO:0000256" key="1">
    <source>
        <dbReference type="SAM" id="MobiDB-lite"/>
    </source>
</evidence>
<dbReference type="AlphaFoldDB" id="A0A3D8T3V4"/>
<feature type="region of interest" description="Disordered" evidence="1">
    <location>
        <begin position="1"/>
        <end position="57"/>
    </location>
</feature>
<sequence length="275" mass="29191">MSNHSSTPPISVPPSSSRQRRASIASGLSFPEYKSGNQGLTGPSTGPMANAMANVQSNQRRRLSITTLGLSGSPTQTLQFGNRNFRQGSTSSSVGSSPGNPEEAIVEDENSPPGGMPTSPFARRLSFGAQALRDARAGSIGNGRYHLSPPVSPPAAGKRRTASCAGVSRPSINNGVSGTSSASTYKGLPQNDISNKSWRPIGEGFNWSEALRARAERGPISPNSAQVQQAQQAQHRRSASIASMDQPAREITKQPKQSNKPDFFQEKILRGDFMD</sequence>
<keyword evidence="3" id="KW-1185">Reference proteome</keyword>
<feature type="compositionally biased region" description="Low complexity" evidence="1">
    <location>
        <begin position="224"/>
        <end position="243"/>
    </location>
</feature>
<name>A0A3D8T3V4_9EURO</name>
<comment type="caution">
    <text evidence="2">The sequence shown here is derived from an EMBL/GenBank/DDBJ whole genome shotgun (WGS) entry which is preliminary data.</text>
</comment>
<dbReference type="Proteomes" id="UP000256690">
    <property type="component" value="Unassembled WGS sequence"/>
</dbReference>
<dbReference type="EMBL" id="PVWQ01000001">
    <property type="protein sequence ID" value="RDW93237.1"/>
    <property type="molecule type" value="Genomic_DNA"/>
</dbReference>
<accession>A0A3D8T3V4</accession>
<dbReference type="OrthoDB" id="5384020at2759"/>
<proteinExistence type="predicted"/>
<feature type="compositionally biased region" description="Basic and acidic residues" evidence="1">
    <location>
        <begin position="263"/>
        <end position="275"/>
    </location>
</feature>
<feature type="compositionally biased region" description="Polar residues" evidence="1">
    <location>
        <begin position="35"/>
        <end position="44"/>
    </location>
</feature>
<feature type="compositionally biased region" description="Low complexity" evidence="1">
    <location>
        <begin position="1"/>
        <end position="26"/>
    </location>
</feature>
<dbReference type="GeneID" id="38110929"/>
<feature type="compositionally biased region" description="Polar residues" evidence="1">
    <location>
        <begin position="69"/>
        <end position="87"/>
    </location>
</feature>
<feature type="region of interest" description="Disordered" evidence="1">
    <location>
        <begin position="218"/>
        <end position="275"/>
    </location>
</feature>
<gene>
    <name evidence="2" type="ORF">DSM5745_00559</name>
</gene>
<feature type="region of interest" description="Disordered" evidence="1">
    <location>
        <begin position="69"/>
        <end position="113"/>
    </location>
</feature>
<feature type="compositionally biased region" description="Polar residues" evidence="1">
    <location>
        <begin position="170"/>
        <end position="184"/>
    </location>
</feature>
<organism evidence="2 3">
    <name type="scientific">Aspergillus mulundensis</name>
    <dbReference type="NCBI Taxonomy" id="1810919"/>
    <lineage>
        <taxon>Eukaryota</taxon>
        <taxon>Fungi</taxon>
        <taxon>Dikarya</taxon>
        <taxon>Ascomycota</taxon>
        <taxon>Pezizomycotina</taxon>
        <taxon>Eurotiomycetes</taxon>
        <taxon>Eurotiomycetidae</taxon>
        <taxon>Eurotiales</taxon>
        <taxon>Aspergillaceae</taxon>
        <taxon>Aspergillus</taxon>
        <taxon>Aspergillus subgen. Nidulantes</taxon>
    </lineage>
</organism>
<evidence type="ECO:0000313" key="3">
    <source>
        <dbReference type="Proteomes" id="UP000256690"/>
    </source>
</evidence>
<reference evidence="2 3" key="1">
    <citation type="journal article" date="2018" name="IMA Fungus">
        <title>IMA Genome-F 9: Draft genome sequence of Annulohypoxylon stygium, Aspergillus mulundensis, Berkeleyomyces basicola (syn. Thielaviopsis basicola), Ceratocystis smalleyi, two Cercospora beticola strains, Coleophoma cylindrospora, Fusarium fracticaudum, Phialophora cf. hyalina, and Morchella septimelata.</title>
        <authorList>
            <person name="Wingfield B.D."/>
            <person name="Bills G.F."/>
            <person name="Dong Y."/>
            <person name="Huang W."/>
            <person name="Nel W.J."/>
            <person name="Swalarsk-Parry B.S."/>
            <person name="Vaghefi N."/>
            <person name="Wilken P.M."/>
            <person name="An Z."/>
            <person name="de Beer Z.W."/>
            <person name="De Vos L."/>
            <person name="Chen L."/>
            <person name="Duong T.A."/>
            <person name="Gao Y."/>
            <person name="Hammerbacher A."/>
            <person name="Kikkert J.R."/>
            <person name="Li Y."/>
            <person name="Li H."/>
            <person name="Li K."/>
            <person name="Li Q."/>
            <person name="Liu X."/>
            <person name="Ma X."/>
            <person name="Naidoo K."/>
            <person name="Pethybridge S.J."/>
            <person name="Sun J."/>
            <person name="Steenkamp E.T."/>
            <person name="van der Nest M.A."/>
            <person name="van Wyk S."/>
            <person name="Wingfield M.J."/>
            <person name="Xiong C."/>
            <person name="Yue Q."/>
            <person name="Zhang X."/>
        </authorList>
    </citation>
    <scope>NUCLEOTIDE SEQUENCE [LARGE SCALE GENOMIC DNA]</scope>
    <source>
        <strain evidence="2 3">DSM 5745</strain>
    </source>
</reference>
<protein>
    <submittedName>
        <fullName evidence="2">Uncharacterized protein</fullName>
    </submittedName>
</protein>
<dbReference type="RefSeq" id="XP_026608420.1">
    <property type="nucleotide sequence ID" value="XM_026742575.1"/>
</dbReference>
<feature type="region of interest" description="Disordered" evidence="1">
    <location>
        <begin position="139"/>
        <end position="201"/>
    </location>
</feature>